<dbReference type="Pfam" id="PF14907">
    <property type="entry name" value="NTP_transf_5"/>
    <property type="match status" value="1"/>
</dbReference>
<evidence type="ECO:0000313" key="1">
    <source>
        <dbReference type="EMBL" id="HJA99189.1"/>
    </source>
</evidence>
<protein>
    <submittedName>
        <fullName evidence="1">Nucleotidyltransferase family protein</fullName>
    </submittedName>
</protein>
<evidence type="ECO:0000313" key="2">
    <source>
        <dbReference type="Proteomes" id="UP000824259"/>
    </source>
</evidence>
<dbReference type="AlphaFoldDB" id="A0A9D2L4M5"/>
<name>A0A9D2L4M5_9BACT</name>
<sequence length="371" mass="43451">MTRSNKLFFLLLRLGLNTADDHDLREAATLPQTEIDWEALYRMALKQGVSAIAYDGLKRLLDEGVLPAEKGPSRTLRIQWAGNVLQAEEHYAKQKELIERLALLYATQGIDLMILKGYGLSLTYPVPEHRTCADIDIWLFGRQREADRLVQQRYSVEIDEEHNNHTTFYLEGILIENHIHFLNIQTHHSNRKIEAQLQAMVQKLPEETAQVGEATVYLPPANFDAIFLLRHAAAHFAAIGIGVRYLIDWAMFVRRYHRQIDWTTLERIAEEENMHRFLHCMNAFATDCLGIDPALFPTFPRDHALEERVLQDILHPRFPKRPPKGNMLQVLWFKLRRWWTYRWKHGIVYRESQLRLFLTQGWSLLRGPKPM</sequence>
<accession>A0A9D2L4M5</accession>
<dbReference type="EMBL" id="DWYR01000016">
    <property type="protein sequence ID" value="HJA99189.1"/>
    <property type="molecule type" value="Genomic_DNA"/>
</dbReference>
<proteinExistence type="predicted"/>
<dbReference type="Proteomes" id="UP000824259">
    <property type="component" value="Unassembled WGS sequence"/>
</dbReference>
<comment type="caution">
    <text evidence="1">The sequence shown here is derived from an EMBL/GenBank/DDBJ whole genome shotgun (WGS) entry which is preliminary data.</text>
</comment>
<reference evidence="1" key="2">
    <citation type="submission" date="2021-04" db="EMBL/GenBank/DDBJ databases">
        <authorList>
            <person name="Gilroy R."/>
        </authorList>
    </citation>
    <scope>NUCLEOTIDE SEQUENCE</scope>
    <source>
        <strain evidence="1">CHK169-11906</strain>
    </source>
</reference>
<reference evidence="1" key="1">
    <citation type="journal article" date="2021" name="PeerJ">
        <title>Extensive microbial diversity within the chicken gut microbiome revealed by metagenomics and culture.</title>
        <authorList>
            <person name="Gilroy R."/>
            <person name="Ravi A."/>
            <person name="Getino M."/>
            <person name="Pursley I."/>
            <person name="Horton D.L."/>
            <person name="Alikhan N.F."/>
            <person name="Baker D."/>
            <person name="Gharbi K."/>
            <person name="Hall N."/>
            <person name="Watson M."/>
            <person name="Adriaenssens E.M."/>
            <person name="Foster-Nyarko E."/>
            <person name="Jarju S."/>
            <person name="Secka A."/>
            <person name="Antonio M."/>
            <person name="Oren A."/>
            <person name="Chaudhuri R.R."/>
            <person name="La Ragione R."/>
            <person name="Hildebrand F."/>
            <person name="Pallen M.J."/>
        </authorList>
    </citation>
    <scope>NUCLEOTIDE SEQUENCE</scope>
    <source>
        <strain evidence="1">CHK169-11906</strain>
    </source>
</reference>
<gene>
    <name evidence="1" type="ORF">H9779_06290</name>
</gene>
<organism evidence="1 2">
    <name type="scientific">Candidatus Alistipes avicola</name>
    <dbReference type="NCBI Taxonomy" id="2838432"/>
    <lineage>
        <taxon>Bacteria</taxon>
        <taxon>Pseudomonadati</taxon>
        <taxon>Bacteroidota</taxon>
        <taxon>Bacteroidia</taxon>
        <taxon>Bacteroidales</taxon>
        <taxon>Rikenellaceae</taxon>
        <taxon>Alistipes</taxon>
    </lineage>
</organism>
<dbReference type="InterPro" id="IPR039498">
    <property type="entry name" value="NTP_transf_5"/>
</dbReference>